<accession>A0A9D1KHR0</accession>
<reference evidence="6" key="1">
    <citation type="submission" date="2020-10" db="EMBL/GenBank/DDBJ databases">
        <authorList>
            <person name="Gilroy R."/>
        </authorList>
    </citation>
    <scope>NUCLEOTIDE SEQUENCE</scope>
    <source>
        <strain evidence="6">ChiHecec2B26-709</strain>
    </source>
</reference>
<evidence type="ECO:0000256" key="3">
    <source>
        <dbReference type="ARBA" id="ARBA00022729"/>
    </source>
</evidence>
<name>A0A9D1KHR0_9BACT</name>
<comment type="similarity">
    <text evidence="2">Belongs to the bacteroidetes fimbrillin superfamily. FimA/Mfa1 family.</text>
</comment>
<protein>
    <recommendedName>
        <fullName evidence="5">Major fimbrial subunit protein N-terminal domain-containing protein</fullName>
    </recommendedName>
</protein>
<dbReference type="PROSITE" id="PS51257">
    <property type="entry name" value="PROKAR_LIPOPROTEIN"/>
    <property type="match status" value="1"/>
</dbReference>
<proteinExistence type="inferred from homology"/>
<evidence type="ECO:0000313" key="6">
    <source>
        <dbReference type="EMBL" id="HIT46494.1"/>
    </source>
</evidence>
<comment type="caution">
    <text evidence="6">The sequence shown here is derived from an EMBL/GenBank/DDBJ whole genome shotgun (WGS) entry which is preliminary data.</text>
</comment>
<evidence type="ECO:0000256" key="4">
    <source>
        <dbReference type="ARBA" id="ARBA00023263"/>
    </source>
</evidence>
<dbReference type="AlphaFoldDB" id="A0A9D1KHR0"/>
<evidence type="ECO:0000256" key="2">
    <source>
        <dbReference type="ARBA" id="ARBA00006011"/>
    </source>
</evidence>
<dbReference type="Pfam" id="PF06321">
    <property type="entry name" value="P_gingi_FimA"/>
    <property type="match status" value="1"/>
</dbReference>
<keyword evidence="4" id="KW-0281">Fimbrium</keyword>
<reference evidence="6" key="2">
    <citation type="journal article" date="2021" name="PeerJ">
        <title>Extensive microbial diversity within the chicken gut microbiome revealed by metagenomics and culture.</title>
        <authorList>
            <person name="Gilroy R."/>
            <person name="Ravi A."/>
            <person name="Getino M."/>
            <person name="Pursley I."/>
            <person name="Horton D.L."/>
            <person name="Alikhan N.F."/>
            <person name="Baker D."/>
            <person name="Gharbi K."/>
            <person name="Hall N."/>
            <person name="Watson M."/>
            <person name="Adriaenssens E.M."/>
            <person name="Foster-Nyarko E."/>
            <person name="Jarju S."/>
            <person name="Secka A."/>
            <person name="Antonio M."/>
            <person name="Oren A."/>
            <person name="Chaudhuri R.R."/>
            <person name="La Ragione R."/>
            <person name="Hildebrand F."/>
            <person name="Pallen M.J."/>
        </authorList>
    </citation>
    <scope>NUCLEOTIDE SEQUENCE</scope>
    <source>
        <strain evidence="6">ChiHecec2B26-709</strain>
    </source>
</reference>
<evidence type="ECO:0000313" key="7">
    <source>
        <dbReference type="Proteomes" id="UP000886881"/>
    </source>
</evidence>
<dbReference type="Gene3D" id="2.60.40.3690">
    <property type="match status" value="1"/>
</dbReference>
<organism evidence="6 7">
    <name type="scientific">Candidatus Cryptobacteroides merdipullorum</name>
    <dbReference type="NCBI Taxonomy" id="2840771"/>
    <lineage>
        <taxon>Bacteria</taxon>
        <taxon>Pseudomonadati</taxon>
        <taxon>Bacteroidota</taxon>
        <taxon>Bacteroidia</taxon>
        <taxon>Bacteroidales</taxon>
        <taxon>Candidatus Cryptobacteroides</taxon>
    </lineage>
</organism>
<sequence length="359" mass="38399">MKKFNMFFAAAVLASAFGCEKIDTDPASIVGEGETCTLSVSFAGTGVPTKLVGQDPANESTIQNVQVFVFRKDQGGVLDASVSAGFDSPLNYDASSAAYAGIELGCTAGEREVWAVVNAAADHTADGSVADRADLLALTSMLSENTESGLFMTGSKTATLNAGAASVTLEVRRACAAVVLKSVTNRIESQEQSENFRVKDVYLINVPAKVNYGLTERYADAADWYARMGKESDSGKSLLILDKSEPVTLAYGASDNTEHRFYSYPNGWAPSTVSEWSPRATSLVVEAEYKVGGEWLECYYPVILHNGASGLESNRLYTVEITVSRPGSDNPNVPVTFDTLSGTIEVLDWETGAEYTETI</sequence>
<comment type="subcellular location">
    <subcellularLocation>
        <location evidence="1">Fimbrium</location>
    </subcellularLocation>
</comment>
<keyword evidence="3" id="KW-0732">Signal</keyword>
<feature type="domain" description="Major fimbrial subunit protein N-terminal" evidence="5">
    <location>
        <begin position="38"/>
        <end position="164"/>
    </location>
</feature>
<dbReference type="GO" id="GO:0009289">
    <property type="term" value="C:pilus"/>
    <property type="evidence" value="ECO:0007669"/>
    <property type="project" value="UniProtKB-SubCell"/>
</dbReference>
<dbReference type="Proteomes" id="UP000886881">
    <property type="component" value="Unassembled WGS sequence"/>
</dbReference>
<evidence type="ECO:0000256" key="1">
    <source>
        <dbReference type="ARBA" id="ARBA00004561"/>
    </source>
</evidence>
<dbReference type="InterPro" id="IPR029141">
    <property type="entry name" value="FimA_N"/>
</dbReference>
<evidence type="ECO:0000259" key="5">
    <source>
        <dbReference type="Pfam" id="PF06321"/>
    </source>
</evidence>
<gene>
    <name evidence="6" type="ORF">IAC35_01400</name>
</gene>
<dbReference type="EMBL" id="DVLC01000027">
    <property type="protein sequence ID" value="HIT46494.1"/>
    <property type="molecule type" value="Genomic_DNA"/>
</dbReference>
<dbReference type="Gene3D" id="2.60.40.2580">
    <property type="match status" value="1"/>
</dbReference>